<comment type="caution">
    <text evidence="2">The sequence shown here is derived from an EMBL/GenBank/DDBJ whole genome shotgun (WGS) entry which is preliminary data.</text>
</comment>
<dbReference type="AlphaFoldDB" id="A0A5E4BNZ5"/>
<name>A0A5E4BNZ5_MARMO</name>
<feature type="non-terminal residue" evidence="2">
    <location>
        <position position="66"/>
    </location>
</feature>
<evidence type="ECO:0000256" key="1">
    <source>
        <dbReference type="SAM" id="MobiDB-lite"/>
    </source>
</evidence>
<gene>
    <name evidence="2" type="ORF">MONAX_5E033973</name>
</gene>
<feature type="compositionally biased region" description="Basic and acidic residues" evidence="1">
    <location>
        <begin position="40"/>
        <end position="55"/>
    </location>
</feature>
<evidence type="ECO:0000313" key="2">
    <source>
        <dbReference type="EMBL" id="VTJ71287.1"/>
    </source>
</evidence>
<protein>
    <submittedName>
        <fullName evidence="2">Uncharacterized protein</fullName>
    </submittedName>
</protein>
<feature type="region of interest" description="Disordered" evidence="1">
    <location>
        <begin position="22"/>
        <end position="66"/>
    </location>
</feature>
<sequence length="66" mass="7133">SKDEVHRNPTHRPKSVVLVVLPREGLGSSDTTGVTGETTPEPRKGVPEEVSKDPETVTTDQGQQLK</sequence>
<dbReference type="Proteomes" id="UP000335636">
    <property type="component" value="Unassembled WGS sequence"/>
</dbReference>
<organism evidence="2 3">
    <name type="scientific">Marmota monax</name>
    <name type="common">Woodchuck</name>
    <dbReference type="NCBI Taxonomy" id="9995"/>
    <lineage>
        <taxon>Eukaryota</taxon>
        <taxon>Metazoa</taxon>
        <taxon>Chordata</taxon>
        <taxon>Craniata</taxon>
        <taxon>Vertebrata</taxon>
        <taxon>Euteleostomi</taxon>
        <taxon>Mammalia</taxon>
        <taxon>Eutheria</taxon>
        <taxon>Euarchontoglires</taxon>
        <taxon>Glires</taxon>
        <taxon>Rodentia</taxon>
        <taxon>Sciuromorpha</taxon>
        <taxon>Sciuridae</taxon>
        <taxon>Xerinae</taxon>
        <taxon>Marmotini</taxon>
        <taxon>Marmota</taxon>
    </lineage>
</organism>
<feature type="compositionally biased region" description="Polar residues" evidence="1">
    <location>
        <begin position="56"/>
        <end position="66"/>
    </location>
</feature>
<keyword evidence="3" id="KW-1185">Reference proteome</keyword>
<dbReference type="EMBL" id="CABDUW010000546">
    <property type="protein sequence ID" value="VTJ71287.1"/>
    <property type="molecule type" value="Genomic_DNA"/>
</dbReference>
<reference evidence="2" key="1">
    <citation type="submission" date="2019-04" db="EMBL/GenBank/DDBJ databases">
        <authorList>
            <person name="Alioto T."/>
            <person name="Alioto T."/>
        </authorList>
    </citation>
    <scope>NUCLEOTIDE SEQUENCE [LARGE SCALE GENOMIC DNA]</scope>
</reference>
<feature type="non-terminal residue" evidence="2">
    <location>
        <position position="1"/>
    </location>
</feature>
<proteinExistence type="predicted"/>
<evidence type="ECO:0000313" key="3">
    <source>
        <dbReference type="Proteomes" id="UP000335636"/>
    </source>
</evidence>
<accession>A0A5E4BNZ5</accession>